<evidence type="ECO:0000313" key="3">
    <source>
        <dbReference type="Proteomes" id="UP000324767"/>
    </source>
</evidence>
<gene>
    <name evidence="2" type="ORF">FRX48_09200</name>
</gene>
<proteinExistence type="predicted"/>
<protein>
    <submittedName>
        <fullName evidence="2">Uncharacterized protein</fullName>
    </submittedName>
</protein>
<evidence type="ECO:0000256" key="1">
    <source>
        <dbReference type="SAM" id="MobiDB-lite"/>
    </source>
</evidence>
<evidence type="ECO:0000313" key="2">
    <source>
        <dbReference type="EMBL" id="KAA6407134.1"/>
    </source>
</evidence>
<feature type="region of interest" description="Disordered" evidence="1">
    <location>
        <begin position="1"/>
        <end position="26"/>
    </location>
</feature>
<dbReference type="Proteomes" id="UP000324767">
    <property type="component" value="Unassembled WGS sequence"/>
</dbReference>
<dbReference type="EMBL" id="VXIT01000020">
    <property type="protein sequence ID" value="KAA6407134.1"/>
    <property type="molecule type" value="Genomic_DNA"/>
</dbReference>
<feature type="region of interest" description="Disordered" evidence="1">
    <location>
        <begin position="86"/>
        <end position="108"/>
    </location>
</feature>
<sequence length="144" mass="15833">MPEKAGSKKQPSSPHRRAGRLPLAEPSAREAISFTARSAPSFDGLAGSAIERVKLITAISGPLADPDAEDARPEKLQPAAHSFVRPLERAGARRVQRPRRHRRSKHPAGTRLFGFRVVFRAFGHPQEVPQRETTRLHPRSLTGG</sequence>
<dbReference type="AlphaFoldDB" id="A0A5M8PE05"/>
<comment type="caution">
    <text evidence="2">The sequence shown here is derived from an EMBL/GenBank/DDBJ whole genome shotgun (WGS) entry which is preliminary data.</text>
</comment>
<organism evidence="2 3">
    <name type="scientific">Lasallia pustulata</name>
    <dbReference type="NCBI Taxonomy" id="136370"/>
    <lineage>
        <taxon>Eukaryota</taxon>
        <taxon>Fungi</taxon>
        <taxon>Dikarya</taxon>
        <taxon>Ascomycota</taxon>
        <taxon>Pezizomycotina</taxon>
        <taxon>Lecanoromycetes</taxon>
        <taxon>OSLEUM clade</taxon>
        <taxon>Umbilicariomycetidae</taxon>
        <taxon>Umbilicariales</taxon>
        <taxon>Umbilicariaceae</taxon>
        <taxon>Lasallia</taxon>
    </lineage>
</organism>
<feature type="compositionally biased region" description="Basic residues" evidence="1">
    <location>
        <begin position="92"/>
        <end position="108"/>
    </location>
</feature>
<name>A0A5M8PE05_9LECA</name>
<accession>A0A5M8PE05</accession>
<reference evidence="2 3" key="1">
    <citation type="submission" date="2019-09" db="EMBL/GenBank/DDBJ databases">
        <title>The hologenome of the rock-dwelling lichen Lasallia pustulata.</title>
        <authorList>
            <person name="Greshake Tzovaras B."/>
            <person name="Segers F."/>
            <person name="Bicker A."/>
            <person name="Dal Grande F."/>
            <person name="Otte J."/>
            <person name="Hankeln T."/>
            <person name="Schmitt I."/>
            <person name="Ebersberger I."/>
        </authorList>
    </citation>
    <scope>NUCLEOTIDE SEQUENCE [LARGE SCALE GENOMIC DNA]</scope>
    <source>
        <strain evidence="2">A1-1</strain>
    </source>
</reference>